<dbReference type="Gene3D" id="3.40.710.10">
    <property type="entry name" value="DD-peptidase/beta-lactamase superfamily"/>
    <property type="match status" value="1"/>
</dbReference>
<organism evidence="3 4">
    <name type="scientific">Candidatus Faecivivens stercoripullorum</name>
    <dbReference type="NCBI Taxonomy" id="2840805"/>
    <lineage>
        <taxon>Bacteria</taxon>
        <taxon>Bacillati</taxon>
        <taxon>Bacillota</taxon>
        <taxon>Clostridia</taxon>
        <taxon>Eubacteriales</taxon>
        <taxon>Oscillospiraceae</taxon>
        <taxon>Oscillospiraceae incertae sedis</taxon>
        <taxon>Candidatus Faecivivens</taxon>
    </lineage>
</organism>
<evidence type="ECO:0000256" key="1">
    <source>
        <dbReference type="SAM" id="SignalP"/>
    </source>
</evidence>
<dbReference type="GO" id="GO:0046677">
    <property type="term" value="P:response to antibiotic"/>
    <property type="evidence" value="ECO:0007669"/>
    <property type="project" value="InterPro"/>
</dbReference>
<dbReference type="SUPFAM" id="SSF56601">
    <property type="entry name" value="beta-lactamase/transpeptidase-like"/>
    <property type="match status" value="1"/>
</dbReference>
<dbReference type="InterPro" id="IPR012338">
    <property type="entry name" value="Beta-lactam/transpept-like"/>
</dbReference>
<feature type="chain" id="PRO_5038542606" evidence="1">
    <location>
        <begin position="30"/>
        <end position="443"/>
    </location>
</feature>
<sequence length="443" mass="48763">MKIYHTAKIACLLLAVLQLTSCGTHPAVAAGLGGVDTVFTSIDAQPETLSDELSGQFLPGWEGSGALRRFRTESGGYAVGLTEIDGESYFFGWDGFIRPGWIETDEDGRTVWRYAGSDGTLADGLTEIGGEWYWFEDCEMVTGWIETDEGRMYAGEDGALVRNGLAEGQWMDGDGYAIPETFTPDPELMEQVDAVINSCPDGISVVFSDLVSGQRWSWNETRSYYIASVFKLPYSLWLFERADAGEIDLDMTIPFTAENHRGNAGIIQFTEYGTLYSLHELIADALIYSDNTALEMLKSEFSPDDFDQWINTDRFGLTAEMSDSTDTMTNASDCCTFAGMAFAYMESGAEHADEFAASYCASEDRLIESELLTGQKYGWWENALHTASVIYADRPFAIAICTNWEARTPEDEANIQAVFDAVCAVFSGVSPRRGARAASLPGF</sequence>
<dbReference type="InterPro" id="IPR000871">
    <property type="entry name" value="Beta-lactam_class-A"/>
</dbReference>
<proteinExistence type="predicted"/>
<evidence type="ECO:0000313" key="4">
    <source>
        <dbReference type="Proteomes" id="UP000824160"/>
    </source>
</evidence>
<feature type="domain" description="Beta-lactamase class A catalytic" evidence="2">
    <location>
        <begin position="204"/>
        <end position="402"/>
    </location>
</feature>
<dbReference type="EMBL" id="DVLW01000039">
    <property type="protein sequence ID" value="HIT93847.1"/>
    <property type="molecule type" value="Genomic_DNA"/>
</dbReference>
<name>A0A9D1H694_9FIRM</name>
<dbReference type="SUPFAM" id="SSF69360">
    <property type="entry name" value="Cell wall binding repeat"/>
    <property type="match status" value="1"/>
</dbReference>
<keyword evidence="1" id="KW-0732">Signal</keyword>
<accession>A0A9D1H694</accession>
<dbReference type="InterPro" id="IPR045155">
    <property type="entry name" value="Beta-lactam_cat"/>
</dbReference>
<gene>
    <name evidence="3" type="ORF">IAC43_01555</name>
</gene>
<comment type="caution">
    <text evidence="3">The sequence shown here is derived from an EMBL/GenBank/DDBJ whole genome shotgun (WGS) entry which is preliminary data.</text>
</comment>
<dbReference type="PANTHER" id="PTHR35333">
    <property type="entry name" value="BETA-LACTAMASE"/>
    <property type="match status" value="1"/>
</dbReference>
<reference evidence="3" key="2">
    <citation type="journal article" date="2021" name="PeerJ">
        <title>Extensive microbial diversity within the chicken gut microbiome revealed by metagenomics and culture.</title>
        <authorList>
            <person name="Gilroy R."/>
            <person name="Ravi A."/>
            <person name="Getino M."/>
            <person name="Pursley I."/>
            <person name="Horton D.L."/>
            <person name="Alikhan N.F."/>
            <person name="Baker D."/>
            <person name="Gharbi K."/>
            <person name="Hall N."/>
            <person name="Watson M."/>
            <person name="Adriaenssens E.M."/>
            <person name="Foster-Nyarko E."/>
            <person name="Jarju S."/>
            <person name="Secka A."/>
            <person name="Antonio M."/>
            <person name="Oren A."/>
            <person name="Chaudhuri R.R."/>
            <person name="La Ragione R."/>
            <person name="Hildebrand F."/>
            <person name="Pallen M.J."/>
        </authorList>
    </citation>
    <scope>NUCLEOTIDE SEQUENCE</scope>
    <source>
        <strain evidence="3">ChiBcec7-5410</strain>
    </source>
</reference>
<feature type="signal peptide" evidence="1">
    <location>
        <begin position="1"/>
        <end position="29"/>
    </location>
</feature>
<evidence type="ECO:0000259" key="2">
    <source>
        <dbReference type="Pfam" id="PF13354"/>
    </source>
</evidence>
<keyword evidence="3" id="KW-0378">Hydrolase</keyword>
<dbReference type="Proteomes" id="UP000824160">
    <property type="component" value="Unassembled WGS sequence"/>
</dbReference>
<dbReference type="GO" id="GO:0008800">
    <property type="term" value="F:beta-lactamase activity"/>
    <property type="evidence" value="ECO:0007669"/>
    <property type="project" value="InterPro"/>
</dbReference>
<dbReference type="PANTHER" id="PTHR35333:SF3">
    <property type="entry name" value="BETA-LACTAMASE-TYPE TRANSPEPTIDASE FOLD CONTAINING PROTEIN"/>
    <property type="match status" value="1"/>
</dbReference>
<evidence type="ECO:0000313" key="3">
    <source>
        <dbReference type="EMBL" id="HIT93847.1"/>
    </source>
</evidence>
<protein>
    <submittedName>
        <fullName evidence="3">Serine hydrolase</fullName>
    </submittedName>
</protein>
<dbReference type="Pfam" id="PF13354">
    <property type="entry name" value="Beta-lactamase2"/>
    <property type="match status" value="1"/>
</dbReference>
<dbReference type="GO" id="GO:0030655">
    <property type="term" value="P:beta-lactam antibiotic catabolic process"/>
    <property type="evidence" value="ECO:0007669"/>
    <property type="project" value="InterPro"/>
</dbReference>
<dbReference type="AlphaFoldDB" id="A0A9D1H694"/>
<dbReference type="Gene3D" id="2.10.270.10">
    <property type="entry name" value="Cholin Binding"/>
    <property type="match status" value="1"/>
</dbReference>
<reference evidence="3" key="1">
    <citation type="submission" date="2020-10" db="EMBL/GenBank/DDBJ databases">
        <authorList>
            <person name="Gilroy R."/>
        </authorList>
    </citation>
    <scope>NUCLEOTIDE SEQUENCE</scope>
    <source>
        <strain evidence="3">ChiBcec7-5410</strain>
    </source>
</reference>